<keyword evidence="3" id="KW-1185">Reference proteome</keyword>
<feature type="transmembrane region" description="Helical" evidence="1">
    <location>
        <begin position="38"/>
        <end position="60"/>
    </location>
</feature>
<organism evidence="2 3">
    <name type="scientific">Asanoa siamensis</name>
    <dbReference type="NCBI Taxonomy" id="926357"/>
    <lineage>
        <taxon>Bacteria</taxon>
        <taxon>Bacillati</taxon>
        <taxon>Actinomycetota</taxon>
        <taxon>Actinomycetes</taxon>
        <taxon>Micromonosporales</taxon>
        <taxon>Micromonosporaceae</taxon>
        <taxon>Asanoa</taxon>
    </lineage>
</organism>
<evidence type="ECO:0000256" key="1">
    <source>
        <dbReference type="SAM" id="Phobius"/>
    </source>
</evidence>
<feature type="transmembrane region" description="Helical" evidence="1">
    <location>
        <begin position="6"/>
        <end position="26"/>
    </location>
</feature>
<dbReference type="RefSeq" id="WP_203711003.1">
    <property type="nucleotide sequence ID" value="NZ_BONE01000005.1"/>
</dbReference>
<sequence length="69" mass="6952">MDDGRPGRITGVVGTVVAAAGVVVVLTEFSRAFGDGRGIMVGGILVVAGLLLRVEGAIWASRGPAEDES</sequence>
<evidence type="ECO:0000313" key="3">
    <source>
        <dbReference type="Proteomes" id="UP000604117"/>
    </source>
</evidence>
<dbReference type="Proteomes" id="UP000604117">
    <property type="component" value="Unassembled WGS sequence"/>
</dbReference>
<keyword evidence="1" id="KW-0812">Transmembrane</keyword>
<reference evidence="2 3" key="1">
    <citation type="submission" date="2021-01" db="EMBL/GenBank/DDBJ databases">
        <title>Whole genome shotgun sequence of Asanoa siamensis NBRC 107932.</title>
        <authorList>
            <person name="Komaki H."/>
            <person name="Tamura T."/>
        </authorList>
    </citation>
    <scope>NUCLEOTIDE SEQUENCE [LARGE SCALE GENOMIC DNA]</scope>
    <source>
        <strain evidence="2 3">NBRC 107932</strain>
    </source>
</reference>
<accession>A0ABQ4CJR8</accession>
<keyword evidence="1" id="KW-1133">Transmembrane helix</keyword>
<evidence type="ECO:0000313" key="2">
    <source>
        <dbReference type="EMBL" id="GIF71537.1"/>
    </source>
</evidence>
<gene>
    <name evidence="2" type="ORF">Asi02nite_10550</name>
</gene>
<keyword evidence="1" id="KW-0472">Membrane</keyword>
<name>A0ABQ4CJR8_9ACTN</name>
<comment type="caution">
    <text evidence="2">The sequence shown here is derived from an EMBL/GenBank/DDBJ whole genome shotgun (WGS) entry which is preliminary data.</text>
</comment>
<dbReference type="EMBL" id="BONE01000005">
    <property type="protein sequence ID" value="GIF71537.1"/>
    <property type="molecule type" value="Genomic_DNA"/>
</dbReference>
<protein>
    <submittedName>
        <fullName evidence="2">Uncharacterized protein</fullName>
    </submittedName>
</protein>
<proteinExistence type="predicted"/>